<dbReference type="AlphaFoldDB" id="A0A1M5Z911"/>
<dbReference type="Proteomes" id="UP000184268">
    <property type="component" value="Unassembled WGS sequence"/>
</dbReference>
<feature type="signal peptide" evidence="2">
    <location>
        <begin position="1"/>
        <end position="17"/>
    </location>
</feature>
<reference evidence="3 4" key="1">
    <citation type="submission" date="2016-11" db="EMBL/GenBank/DDBJ databases">
        <authorList>
            <person name="Jaros S."/>
            <person name="Januszkiewicz K."/>
            <person name="Wedrychowicz H."/>
        </authorList>
    </citation>
    <scope>NUCLEOTIDE SEQUENCE [LARGE SCALE GENOMIC DNA]</scope>
    <source>
        <strain evidence="3 4">DSM 16917</strain>
    </source>
</reference>
<dbReference type="EMBL" id="FQXG01000010">
    <property type="protein sequence ID" value="SHI20736.1"/>
    <property type="molecule type" value="Genomic_DNA"/>
</dbReference>
<accession>A0A1M5Z911</accession>
<evidence type="ECO:0000313" key="3">
    <source>
        <dbReference type="EMBL" id="SHI20736.1"/>
    </source>
</evidence>
<organism evidence="3 4">
    <name type="scientific">Ferrimonas marina</name>
    <dbReference type="NCBI Taxonomy" id="299255"/>
    <lineage>
        <taxon>Bacteria</taxon>
        <taxon>Pseudomonadati</taxon>
        <taxon>Pseudomonadota</taxon>
        <taxon>Gammaproteobacteria</taxon>
        <taxon>Alteromonadales</taxon>
        <taxon>Ferrimonadaceae</taxon>
        <taxon>Ferrimonas</taxon>
    </lineage>
</organism>
<feature type="region of interest" description="Disordered" evidence="1">
    <location>
        <begin position="20"/>
        <end position="57"/>
    </location>
</feature>
<keyword evidence="2" id="KW-0732">Signal</keyword>
<evidence type="ECO:0000256" key="2">
    <source>
        <dbReference type="SAM" id="SignalP"/>
    </source>
</evidence>
<gene>
    <name evidence="3" type="ORF">SAMN02745129_0030</name>
</gene>
<evidence type="ECO:0000256" key="1">
    <source>
        <dbReference type="SAM" id="MobiDB-lite"/>
    </source>
</evidence>
<sequence>MKRVNLLLLLAALGLTACNDSQEGSEGAAPTPPIELPPSTGRDLNWDNESWDEADWQ</sequence>
<name>A0A1M5Z911_9GAMM</name>
<keyword evidence="4" id="KW-1185">Reference proteome</keyword>
<dbReference type="STRING" id="299255.SAMN02745129_0030"/>
<evidence type="ECO:0000313" key="4">
    <source>
        <dbReference type="Proteomes" id="UP000184268"/>
    </source>
</evidence>
<feature type="chain" id="PRO_5013087544" evidence="2">
    <location>
        <begin position="18"/>
        <end position="57"/>
    </location>
</feature>
<proteinExistence type="predicted"/>
<dbReference type="PROSITE" id="PS51257">
    <property type="entry name" value="PROKAR_LIPOPROTEIN"/>
    <property type="match status" value="1"/>
</dbReference>
<protein>
    <submittedName>
        <fullName evidence="3">Uncharacterized protein</fullName>
    </submittedName>
</protein>
<dbReference type="RefSeq" id="WP_156480017.1">
    <property type="nucleotide sequence ID" value="NZ_FQXG01000010.1"/>
</dbReference>